<feature type="compositionally biased region" description="Polar residues" evidence="2">
    <location>
        <begin position="458"/>
        <end position="471"/>
    </location>
</feature>
<accession>A0A151B4N0</accession>
<dbReference type="Pfam" id="PF03816">
    <property type="entry name" value="LytR_cpsA_psr"/>
    <property type="match status" value="1"/>
</dbReference>
<reference evidence="5 6" key="1">
    <citation type="submission" date="2016-02" db="EMBL/GenBank/DDBJ databases">
        <title>Genome sequence of Clostridium tepidiprofundi DSM 19306.</title>
        <authorList>
            <person name="Poehlein A."/>
            <person name="Daniel R."/>
        </authorList>
    </citation>
    <scope>NUCLEOTIDE SEQUENCE [LARGE SCALE GENOMIC DNA]</scope>
    <source>
        <strain evidence="5 6">DSM 19306</strain>
    </source>
</reference>
<feature type="compositionally biased region" description="Basic and acidic residues" evidence="2">
    <location>
        <begin position="473"/>
        <end position="492"/>
    </location>
</feature>
<comment type="caution">
    <text evidence="5">The sequence shown here is derived from an EMBL/GenBank/DDBJ whole genome shotgun (WGS) entry which is preliminary data.</text>
</comment>
<feature type="domain" description="Cell envelope-related transcriptional attenuator" evidence="4">
    <location>
        <begin position="110"/>
        <end position="271"/>
    </location>
</feature>
<evidence type="ECO:0000259" key="4">
    <source>
        <dbReference type="Pfam" id="PF03816"/>
    </source>
</evidence>
<evidence type="ECO:0000313" key="5">
    <source>
        <dbReference type="EMBL" id="KYH34846.1"/>
    </source>
</evidence>
<dbReference type="Proteomes" id="UP000075531">
    <property type="component" value="Unassembled WGS sequence"/>
</dbReference>
<keyword evidence="3" id="KW-0812">Transmembrane</keyword>
<keyword evidence="3" id="KW-0472">Membrane</keyword>
<gene>
    <name evidence="5" type="primary">msrR_2</name>
    <name evidence="5" type="ORF">CLTEP_11610</name>
</gene>
<dbReference type="PATRIC" id="fig|1121338.3.peg.1198"/>
<dbReference type="InterPro" id="IPR004474">
    <property type="entry name" value="LytR_CpsA_psr"/>
</dbReference>
<evidence type="ECO:0000256" key="3">
    <source>
        <dbReference type="SAM" id="Phobius"/>
    </source>
</evidence>
<protein>
    <submittedName>
        <fullName evidence="5">Regulatory protein MsrR</fullName>
    </submittedName>
</protein>
<dbReference type="AlphaFoldDB" id="A0A151B4N0"/>
<feature type="region of interest" description="Disordered" evidence="2">
    <location>
        <begin position="43"/>
        <end position="83"/>
    </location>
</feature>
<dbReference type="NCBIfam" id="TIGR00350">
    <property type="entry name" value="lytR_cpsA_psr"/>
    <property type="match status" value="1"/>
</dbReference>
<dbReference type="STRING" id="1121338.CLTEP_11610"/>
<dbReference type="RefSeq" id="WP_066823920.1">
    <property type="nucleotide sequence ID" value="NZ_LTBA01000009.1"/>
</dbReference>
<feature type="compositionally biased region" description="Basic and acidic residues" evidence="2">
    <location>
        <begin position="402"/>
        <end position="446"/>
    </location>
</feature>
<dbReference type="InterPro" id="IPR050922">
    <property type="entry name" value="LytR/CpsA/Psr_CW_biosynth"/>
</dbReference>
<name>A0A151B4N0_9CLOT</name>
<evidence type="ECO:0000256" key="1">
    <source>
        <dbReference type="ARBA" id="ARBA00006068"/>
    </source>
</evidence>
<dbReference type="PANTHER" id="PTHR33392">
    <property type="entry name" value="POLYISOPRENYL-TEICHOIC ACID--PEPTIDOGLYCAN TEICHOIC ACID TRANSFERASE TAGU"/>
    <property type="match status" value="1"/>
</dbReference>
<feature type="region of interest" description="Disordered" evidence="2">
    <location>
        <begin position="396"/>
        <end position="492"/>
    </location>
</feature>
<feature type="compositionally biased region" description="Basic and acidic residues" evidence="2">
    <location>
        <begin position="52"/>
        <end position="83"/>
    </location>
</feature>
<feature type="transmembrane region" description="Helical" evidence="3">
    <location>
        <begin position="7"/>
        <end position="29"/>
    </location>
</feature>
<evidence type="ECO:0000313" key="6">
    <source>
        <dbReference type="Proteomes" id="UP000075531"/>
    </source>
</evidence>
<dbReference type="Gene3D" id="3.40.630.190">
    <property type="entry name" value="LCP protein"/>
    <property type="match status" value="1"/>
</dbReference>
<proteinExistence type="inferred from homology"/>
<dbReference type="OrthoDB" id="9782542at2"/>
<sequence>MSKSKKIILGIIIACITAVVFAGVSYYSYVYYSYKKTSYVEEKEQNQSNDNENNKEINNRDKKVDNSNENDNKESNKNNDKEELKYKEVEGITNILLVGTDARDYTKKSRADTIMILTIDDIHKKIKLTSIMRDTYVSIPGHGEQKINHSFAYGKASLLMKTIESNFNIKLDKYAVINFFGFKDLVDTIGGLDINVSEAERKELNRCIIGLENYKKDFFGEKPHYLKKSGLQHLDGQQVLAYARMRHIERGCYSRDERQRKVVNMIAKKLKNISILKYPEVLSKLFPCVKTNIEFTEALNLGYTIYKIGDLNIKQLQVPATKLSHGMIYKNKGWVLLIDKTQNTNMIHNFIFKDIPYDASKYKMFDYVKSRYYYKPQIKDNSKKISTKINDSITDNTSGKSIIKDSKKNSKKDDKKDNDIRNANKTDNKNDNKTDEKINNKDKNDTVFDLDDKEFYTNGVQNNSDTNNGNELINDKNDKNDKKNTEDTKNPD</sequence>
<keyword evidence="6" id="KW-1185">Reference proteome</keyword>
<dbReference type="PANTHER" id="PTHR33392:SF6">
    <property type="entry name" value="POLYISOPRENYL-TEICHOIC ACID--PEPTIDOGLYCAN TEICHOIC ACID TRANSFERASE TAGU"/>
    <property type="match status" value="1"/>
</dbReference>
<comment type="similarity">
    <text evidence="1">Belongs to the LytR/CpsA/Psr (LCP) family.</text>
</comment>
<dbReference type="EMBL" id="LTBA01000009">
    <property type="protein sequence ID" value="KYH34846.1"/>
    <property type="molecule type" value="Genomic_DNA"/>
</dbReference>
<organism evidence="5 6">
    <name type="scientific">Clostridium tepidiprofundi DSM 19306</name>
    <dbReference type="NCBI Taxonomy" id="1121338"/>
    <lineage>
        <taxon>Bacteria</taxon>
        <taxon>Bacillati</taxon>
        <taxon>Bacillota</taxon>
        <taxon>Clostridia</taxon>
        <taxon>Eubacteriales</taxon>
        <taxon>Clostridiaceae</taxon>
        <taxon>Clostridium</taxon>
    </lineage>
</organism>
<keyword evidence="3" id="KW-1133">Transmembrane helix</keyword>
<evidence type="ECO:0000256" key="2">
    <source>
        <dbReference type="SAM" id="MobiDB-lite"/>
    </source>
</evidence>